<sequence length="1697" mass="175237">MSQPRQYSPTSVAQVAVNPAQFESASAASTMATKPGAVSVTMGGATASGATAGGSPTTAGTTQRGTAKVAMPETAFVSPAGATIIDIPTSGTKGSPKDTPKVQVEVVPQGAKAAKKELAVDPFDALADSLPSSESFAPAAHVYTGPEVIEHGLTSKKGVICGGNDCPLPPGYRFEDMAPVADVKPKDVPKPMSTDEALDSLSFGFTTSMPPIPQKQEKKVEDLAAIDALSAGFSNFAPPPPAPIKKAEEFKSAPVTKSSAPPVDKKAKVEKFADDFSLMSGLDSPLATKPKTDESVPTTSSKVDMAKKDPAKLVTAVAAPATAAGDASLKGPQTKVEVVPPGAKAAKEPAPMHPAKATPLTTGGGNIVGEVTTPWKAEVPKFQECPEQTAKSVPTTSSKVDMAKKDPAKLVTAVAAPAAAAGYASLKGPQTKKVEDLAAVDALSAGFSNFAPPPPAPIKKAEEFKSAPVTKSPAPLVDKKAKVEKFADDFSLMSGLDSPLAIKPKTDEVQVEVVPPGAKAAKEVQVEVVPPGAKAAKEPAPMHPAKATPLTTGGGNIVGEVTTQWKAEVPKLQESPEQTAKVQVEVVPPGAKAAKKELAVDPFDALADSLPSSESFAPAAHVYTGPEVIEHGLSSKKAVICGGNDCPLPPGYRFEDMAPVADVKPKDVPKPMSTDEALDSLSFGFTTSMPPIPQKQEKKVEDLAAIDALSAGFSNFAPPPPAPIKKAEEFKSAPVTKSPAPPVDKKAKVEKFADDFSLMSGLDSPLATKPKTDEVQVEVVPPGAKAAKGPAPMHPAKATPLTTGGGNIVGEVTTPWKAEVPKLQESPEQTAKSVPTTSSKVDMAKKDPAKLVTAVAAPAAAAGDASLKGPQTKVQVEVVPQGAKAAKKELAVDPFDALADSLPSSESFAPAAHVYTGPEVIEHGLSSKKGVICGGNDCPLPPGYRFEDMSPVADVKPKDVPKPMSTDEALDSLSFGFTSSMAPIPQKQEKKVEDLAAIDALSAGFSNFAPPPPAPIKKAEEFKSAPVTKSPAPPVDKKAKVEKFADDFSLMSGLDSPLATKPKTDESVPTTSSKVDMAKKDPAKLVTAVAAPAAVAGDASLKGPQTKPAPMHPAKATPLTTGGGNIVGEVTTPWKAEVPKLQESPEQTAKSVPTTSSKVDMAKKDPAKLVTAVAAPAAAAGDASLKGPQTKVQVEVVPPGAKAAKEPAPMHPAKATPLTTGGGNIVGEVTTPWKAEVPKLQECPEQTAKSVPTTSSKVDMAKKDPAKLVAAVAAPAAAAGDAFLKGPQTKKVEDLAAVDALSAGFSNFAPPPPAPIKKAEEFKSAPVTKSPAPPVDKKAKVEKFADDFSLMSGLDSPLATKPKTDEGGSMSLDALSALGHSLPAPEPAPEPPKIRHEDIVTEGKLTSKKGVFVGERDDTLPPKYRFTENKVKDLPPLKPEPSLDSGEALDILSGDFMSSCVAPAVHAPVLCPPALPTQASDDFALDALAGDFVAPAVAPAVKSAVDRQLSRGTVDALDTLSDSLMDKAPIPEPAPVSVRDIVKEKKVIEEKLTKVGERDDSLPAEYRPTEKDRKAMAEAKVQADVRPKQPSMDDSKALDLLSRDLSSSAGPAAASVAVTAEQRQPRLEPMSAPVLDDLAGTLLPDTPEFKSKGDKPKNKSRSKSKKQRKEDPSSIDHLPGQLSSDVVSASTNKDGKS</sequence>
<keyword evidence="9" id="KW-0832">Ubl conjugation</keyword>
<feature type="region of interest" description="Disordered" evidence="12">
    <location>
        <begin position="1140"/>
        <end position="1161"/>
    </location>
</feature>
<reference evidence="13" key="1">
    <citation type="submission" date="2025-08" db="UniProtKB">
        <authorList>
            <consortium name="Ensembl"/>
        </authorList>
    </citation>
    <scope>IDENTIFICATION</scope>
</reference>
<dbReference type="GO" id="GO:0005737">
    <property type="term" value="C:cytoplasm"/>
    <property type="evidence" value="ECO:0007669"/>
    <property type="project" value="TreeGrafter"/>
</dbReference>
<protein>
    <recommendedName>
        <fullName evidence="3">Calpastatin</fullName>
    </recommendedName>
    <alternativeName>
        <fullName evidence="11">Calpain inhibitor</fullName>
    </alternativeName>
</protein>
<feature type="compositionally biased region" description="Polar residues" evidence="12">
    <location>
        <begin position="1144"/>
        <end position="1158"/>
    </location>
</feature>
<feature type="region of interest" description="Disordered" evidence="12">
    <location>
        <begin position="1559"/>
        <end position="1697"/>
    </location>
</feature>
<feature type="region of interest" description="Disordered" evidence="12">
    <location>
        <begin position="822"/>
        <end position="843"/>
    </location>
</feature>
<dbReference type="GeneTree" id="ENSGT00390000002993"/>
<feature type="region of interest" description="Disordered" evidence="12">
    <location>
        <begin position="1055"/>
        <end position="1076"/>
    </location>
</feature>
<evidence type="ECO:0000313" key="13">
    <source>
        <dbReference type="Ensembl" id="ENSOTSP00005001772.2"/>
    </source>
</evidence>
<evidence type="ECO:0000256" key="2">
    <source>
        <dbReference type="ARBA" id="ARBA00009487"/>
    </source>
</evidence>
<keyword evidence="8" id="KW-0677">Repeat</keyword>
<accession>A0A8C8C1P6</accession>
<dbReference type="PANTHER" id="PTHR10077">
    <property type="entry name" value="CALPASTATIN"/>
    <property type="match status" value="1"/>
</dbReference>
<evidence type="ECO:0000313" key="14">
    <source>
        <dbReference type="Proteomes" id="UP000694402"/>
    </source>
</evidence>
<evidence type="ECO:0000256" key="7">
    <source>
        <dbReference type="ARBA" id="ARBA00022704"/>
    </source>
</evidence>
<gene>
    <name evidence="13" type="primary">CAST</name>
</gene>
<feature type="region of interest" description="Disordered" evidence="12">
    <location>
        <begin position="48"/>
        <end position="68"/>
    </location>
</feature>
<dbReference type="AlphaFoldDB" id="A0A8C8C1P6"/>
<evidence type="ECO:0000256" key="8">
    <source>
        <dbReference type="ARBA" id="ARBA00022737"/>
    </source>
</evidence>
<evidence type="ECO:0000256" key="10">
    <source>
        <dbReference type="ARBA" id="ARBA00022990"/>
    </source>
</evidence>
<feature type="compositionally biased region" description="Low complexity" evidence="12">
    <location>
        <begin position="48"/>
        <end position="62"/>
    </location>
</feature>
<organism evidence="13 14">
    <name type="scientific">Oncorhynchus tshawytscha</name>
    <name type="common">Chinook salmon</name>
    <name type="synonym">Salmo tshawytscha</name>
    <dbReference type="NCBI Taxonomy" id="74940"/>
    <lineage>
        <taxon>Eukaryota</taxon>
        <taxon>Metazoa</taxon>
        <taxon>Chordata</taxon>
        <taxon>Craniata</taxon>
        <taxon>Vertebrata</taxon>
        <taxon>Euteleostomi</taxon>
        <taxon>Actinopterygii</taxon>
        <taxon>Neopterygii</taxon>
        <taxon>Teleostei</taxon>
        <taxon>Protacanthopterygii</taxon>
        <taxon>Salmoniformes</taxon>
        <taxon>Salmonidae</taxon>
        <taxon>Salmoninae</taxon>
        <taxon>Oncorhynchus</taxon>
    </lineage>
</organism>
<proteinExistence type="inferred from homology"/>
<keyword evidence="4" id="KW-1017">Isopeptide bond</keyword>
<dbReference type="Pfam" id="PF00748">
    <property type="entry name" value="Calpain_inhib"/>
    <property type="match status" value="3"/>
</dbReference>
<keyword evidence="10" id="KW-0007">Acetylation</keyword>
<feature type="region of interest" description="Disordered" evidence="12">
    <location>
        <begin position="283"/>
        <end position="304"/>
    </location>
</feature>
<feature type="compositionally biased region" description="Low complexity" evidence="12">
    <location>
        <begin position="1598"/>
        <end position="1620"/>
    </location>
</feature>
<feature type="compositionally biased region" description="Polar residues" evidence="12">
    <location>
        <begin position="826"/>
        <end position="840"/>
    </location>
</feature>
<dbReference type="Ensembl" id="ENSOTST00005001999.2">
    <property type="protein sequence ID" value="ENSOTSP00005001772.2"/>
    <property type="gene ID" value="ENSOTSG00005067822.1"/>
</dbReference>
<feature type="region of interest" description="Disordered" evidence="12">
    <location>
        <begin position="343"/>
        <end position="365"/>
    </location>
</feature>
<evidence type="ECO:0000256" key="1">
    <source>
        <dbReference type="ARBA" id="ARBA00002637"/>
    </source>
</evidence>
<evidence type="ECO:0000256" key="11">
    <source>
        <dbReference type="ARBA" id="ARBA00033013"/>
    </source>
</evidence>
<dbReference type="InterPro" id="IPR001259">
    <property type="entry name" value="Prot_inh_calpain"/>
</dbReference>
<feature type="compositionally biased region" description="Basic residues" evidence="12">
    <location>
        <begin position="1658"/>
        <end position="1667"/>
    </location>
</feature>
<keyword evidence="14" id="KW-1185">Reference proteome</keyword>
<name>A0A8C8C1P6_ONCTS</name>
<evidence type="ECO:0000256" key="6">
    <source>
        <dbReference type="ARBA" id="ARBA00022690"/>
    </source>
</evidence>
<evidence type="ECO:0000256" key="12">
    <source>
        <dbReference type="SAM" id="MobiDB-lite"/>
    </source>
</evidence>
<feature type="region of interest" description="Disordered" evidence="12">
    <location>
        <begin position="1099"/>
        <end position="1124"/>
    </location>
</feature>
<evidence type="ECO:0000256" key="5">
    <source>
        <dbReference type="ARBA" id="ARBA00022553"/>
    </source>
</evidence>
<dbReference type="PANTHER" id="PTHR10077:SF0">
    <property type="entry name" value="CALPASTATIN"/>
    <property type="match status" value="1"/>
</dbReference>
<dbReference type="InterPro" id="IPR026998">
    <property type="entry name" value="Calpastatin"/>
</dbReference>
<evidence type="ECO:0000256" key="3">
    <source>
        <dbReference type="ARBA" id="ARBA00017619"/>
    </source>
</evidence>
<keyword evidence="6" id="KW-0646">Protease inhibitor</keyword>
<evidence type="ECO:0000256" key="4">
    <source>
        <dbReference type="ARBA" id="ARBA00022499"/>
    </source>
</evidence>
<feature type="compositionally biased region" description="Basic and acidic residues" evidence="12">
    <location>
        <begin position="1559"/>
        <end position="1597"/>
    </location>
</feature>
<feature type="compositionally biased region" description="Polar residues" evidence="12">
    <location>
        <begin position="1681"/>
        <end position="1697"/>
    </location>
</feature>
<keyword evidence="7" id="KW-0789">Thiol protease inhibitor</keyword>
<feature type="region of interest" description="Disordered" evidence="12">
    <location>
        <begin position="1201"/>
        <end position="1223"/>
    </location>
</feature>
<keyword evidence="5" id="KW-0597">Phosphoprotein</keyword>
<comment type="function">
    <text evidence="1">Specific inhibition of calpain (calcium-dependent cysteine protease). Plays a key role in postmortem tenderization of meat and have been proposed to be involved in muscle protein degradation in living tissue.</text>
</comment>
<comment type="similarity">
    <text evidence="2">Belongs to the protease inhibitor I27 (calpastatin) family.</text>
</comment>
<evidence type="ECO:0000256" key="9">
    <source>
        <dbReference type="ARBA" id="ARBA00022843"/>
    </source>
</evidence>
<feature type="compositionally biased region" description="Basic and acidic residues" evidence="12">
    <location>
        <begin position="1647"/>
        <end position="1657"/>
    </location>
</feature>
<dbReference type="GO" id="GO:0010859">
    <property type="term" value="F:calcium-dependent cysteine-type endopeptidase inhibitor activity"/>
    <property type="evidence" value="ECO:0007669"/>
    <property type="project" value="TreeGrafter"/>
</dbReference>
<dbReference type="Proteomes" id="UP000694402">
    <property type="component" value="Unassembled WGS sequence"/>
</dbReference>
<reference evidence="13" key="2">
    <citation type="submission" date="2025-09" db="UniProtKB">
        <authorList>
            <consortium name="Ensembl"/>
        </authorList>
    </citation>
    <scope>IDENTIFICATION</scope>
</reference>
<feature type="region of interest" description="Disordered" evidence="12">
    <location>
        <begin position="533"/>
        <end position="555"/>
    </location>
</feature>